<accession>A0AAV2D1L6</accession>
<evidence type="ECO:0000313" key="3">
    <source>
        <dbReference type="Proteomes" id="UP001497516"/>
    </source>
</evidence>
<sequence length="82" mass="9018">MKSSNIFLLLLLVSFVVVIEDEVAAAAAATVTEAKGICFEKPRFYEGDCLLFSCKAECTKEYGASTGALCYNQLFCFCYFPC</sequence>
<feature type="signal peptide" evidence="1">
    <location>
        <begin position="1"/>
        <end position="20"/>
    </location>
</feature>
<dbReference type="Proteomes" id="UP001497516">
    <property type="component" value="Chromosome 10"/>
</dbReference>
<proteinExistence type="predicted"/>
<feature type="chain" id="PRO_5044021903" description="Defensin" evidence="1">
    <location>
        <begin position="21"/>
        <end position="82"/>
    </location>
</feature>
<evidence type="ECO:0000256" key="1">
    <source>
        <dbReference type="SAM" id="SignalP"/>
    </source>
</evidence>
<keyword evidence="1" id="KW-0732">Signal</keyword>
<name>A0AAV2D1L6_9ROSI</name>
<protein>
    <recommendedName>
        <fullName evidence="4">Defensin</fullName>
    </recommendedName>
</protein>
<gene>
    <name evidence="2" type="ORF">LTRI10_LOCUS9964</name>
</gene>
<dbReference type="EMBL" id="OZ034814">
    <property type="protein sequence ID" value="CAL1363528.1"/>
    <property type="molecule type" value="Genomic_DNA"/>
</dbReference>
<evidence type="ECO:0008006" key="4">
    <source>
        <dbReference type="Google" id="ProtNLM"/>
    </source>
</evidence>
<reference evidence="2 3" key="1">
    <citation type="submission" date="2024-04" db="EMBL/GenBank/DDBJ databases">
        <authorList>
            <person name="Fracassetti M."/>
        </authorList>
    </citation>
    <scope>NUCLEOTIDE SEQUENCE [LARGE SCALE GENOMIC DNA]</scope>
</reference>
<organism evidence="2 3">
    <name type="scientific">Linum trigynum</name>
    <dbReference type="NCBI Taxonomy" id="586398"/>
    <lineage>
        <taxon>Eukaryota</taxon>
        <taxon>Viridiplantae</taxon>
        <taxon>Streptophyta</taxon>
        <taxon>Embryophyta</taxon>
        <taxon>Tracheophyta</taxon>
        <taxon>Spermatophyta</taxon>
        <taxon>Magnoliopsida</taxon>
        <taxon>eudicotyledons</taxon>
        <taxon>Gunneridae</taxon>
        <taxon>Pentapetalae</taxon>
        <taxon>rosids</taxon>
        <taxon>fabids</taxon>
        <taxon>Malpighiales</taxon>
        <taxon>Linaceae</taxon>
        <taxon>Linum</taxon>
    </lineage>
</organism>
<dbReference type="AlphaFoldDB" id="A0AAV2D1L6"/>
<keyword evidence="3" id="KW-1185">Reference proteome</keyword>
<evidence type="ECO:0000313" key="2">
    <source>
        <dbReference type="EMBL" id="CAL1363528.1"/>
    </source>
</evidence>